<dbReference type="Proteomes" id="UP000238083">
    <property type="component" value="Unassembled WGS sequence"/>
</dbReference>
<dbReference type="EMBL" id="PVZF01000005">
    <property type="protein sequence ID" value="PRY15211.1"/>
    <property type="molecule type" value="Genomic_DNA"/>
</dbReference>
<evidence type="ECO:0000313" key="3">
    <source>
        <dbReference type="Proteomes" id="UP000238083"/>
    </source>
</evidence>
<accession>A0A2T0R4C5</accession>
<dbReference type="AlphaFoldDB" id="A0A2T0R4C5"/>
<comment type="caution">
    <text evidence="2">The sequence shown here is derived from an EMBL/GenBank/DDBJ whole genome shotgun (WGS) entry which is preliminary data.</text>
</comment>
<evidence type="ECO:0000256" key="1">
    <source>
        <dbReference type="SAM" id="Phobius"/>
    </source>
</evidence>
<organism evidence="2 3">
    <name type="scientific">Kineococcus rhizosphaerae</name>
    <dbReference type="NCBI Taxonomy" id="559628"/>
    <lineage>
        <taxon>Bacteria</taxon>
        <taxon>Bacillati</taxon>
        <taxon>Actinomycetota</taxon>
        <taxon>Actinomycetes</taxon>
        <taxon>Kineosporiales</taxon>
        <taxon>Kineosporiaceae</taxon>
        <taxon>Kineococcus</taxon>
    </lineage>
</organism>
<name>A0A2T0R4C5_9ACTN</name>
<keyword evidence="1" id="KW-0812">Transmembrane</keyword>
<feature type="transmembrane region" description="Helical" evidence="1">
    <location>
        <begin position="26"/>
        <end position="45"/>
    </location>
</feature>
<reference evidence="2 3" key="1">
    <citation type="submission" date="2018-03" db="EMBL/GenBank/DDBJ databases">
        <title>Genomic Encyclopedia of Archaeal and Bacterial Type Strains, Phase II (KMG-II): from individual species to whole genera.</title>
        <authorList>
            <person name="Goeker M."/>
        </authorList>
    </citation>
    <scope>NUCLEOTIDE SEQUENCE [LARGE SCALE GENOMIC DNA]</scope>
    <source>
        <strain evidence="2 3">DSM 19711</strain>
    </source>
</reference>
<keyword evidence="1" id="KW-0472">Membrane</keyword>
<proteinExistence type="predicted"/>
<gene>
    <name evidence="2" type="ORF">CLV37_105137</name>
</gene>
<dbReference type="OrthoDB" id="3830620at2"/>
<keyword evidence="1" id="KW-1133">Transmembrane helix</keyword>
<evidence type="ECO:0000313" key="2">
    <source>
        <dbReference type="EMBL" id="PRY15211.1"/>
    </source>
</evidence>
<keyword evidence="3" id="KW-1185">Reference proteome</keyword>
<sequence>MITSFLLATVTPSATATPKVDADLVTPGLKGFLILFVLAVAVYFLGRSMARRIRRVNLEARAEAEAKAEAEAEARERSGPQG</sequence>
<protein>
    <submittedName>
        <fullName evidence="2">Uncharacterized protein</fullName>
    </submittedName>
</protein>
<dbReference type="RefSeq" id="WP_106210426.1">
    <property type="nucleotide sequence ID" value="NZ_PVZF01000005.1"/>
</dbReference>